<gene>
    <name evidence="2" type="primary">usg</name>
    <name evidence="1" type="ORF">MPL3356_390238</name>
    <name evidence="2" type="ORF">MPLDJ20_320091</name>
</gene>
<sequence>MASTVSREFRLQMNGYGLTTAEIHYHLPDHPSLLQLYVWQDYDLAPDFPALKGFLGFWERELAGALHSIRVAHHRLIRPSEWRAVDGIIAIH</sequence>
<dbReference type="AlphaFoldDB" id="A0A090FHZ4"/>
<dbReference type="InterPro" id="IPR009354">
    <property type="entry name" value="Usg"/>
</dbReference>
<dbReference type="Proteomes" id="UP000046373">
    <property type="component" value="Unassembled WGS sequence"/>
</dbReference>
<dbReference type="STRING" id="69974.MPLDJ20_320091"/>
<dbReference type="Pfam" id="PF06233">
    <property type="entry name" value="Usg"/>
    <property type="match status" value="1"/>
</dbReference>
<reference evidence="2 4" key="1">
    <citation type="submission" date="2014-08" db="EMBL/GenBank/DDBJ databases">
        <authorList>
            <person name="Moulin Lionel"/>
        </authorList>
    </citation>
    <scope>NUCLEOTIDE SEQUENCE [LARGE SCALE GENOMIC DNA]</scope>
</reference>
<protein>
    <submittedName>
        <fullName evidence="2">Protein usg</fullName>
    </submittedName>
</protein>
<evidence type="ECO:0000313" key="1">
    <source>
        <dbReference type="EMBL" id="CDX22297.1"/>
    </source>
</evidence>
<dbReference type="EMBL" id="CCNB01000026">
    <property type="protein sequence ID" value="CDX41301.1"/>
    <property type="molecule type" value="Genomic_DNA"/>
</dbReference>
<evidence type="ECO:0000313" key="4">
    <source>
        <dbReference type="Proteomes" id="UP000046373"/>
    </source>
</evidence>
<dbReference type="Proteomes" id="UP000045285">
    <property type="component" value="Unassembled WGS sequence"/>
</dbReference>
<organism evidence="2 4">
    <name type="scientific">Mesorhizobium plurifarium</name>
    <dbReference type="NCBI Taxonomy" id="69974"/>
    <lineage>
        <taxon>Bacteria</taxon>
        <taxon>Pseudomonadati</taxon>
        <taxon>Pseudomonadota</taxon>
        <taxon>Alphaproteobacteria</taxon>
        <taxon>Hyphomicrobiales</taxon>
        <taxon>Phyllobacteriaceae</taxon>
        <taxon>Mesorhizobium</taxon>
    </lineage>
</organism>
<dbReference type="EMBL" id="CCMZ01000033">
    <property type="protein sequence ID" value="CDX22297.1"/>
    <property type="molecule type" value="Genomic_DNA"/>
</dbReference>
<proteinExistence type="predicted"/>
<keyword evidence="3" id="KW-1185">Reference proteome</keyword>
<evidence type="ECO:0000313" key="2">
    <source>
        <dbReference type="EMBL" id="CDX41301.1"/>
    </source>
</evidence>
<reference evidence="3" key="2">
    <citation type="submission" date="2014-08" db="EMBL/GenBank/DDBJ databases">
        <authorList>
            <person name="Moulin L."/>
        </authorList>
    </citation>
    <scope>NUCLEOTIDE SEQUENCE [LARGE SCALE GENOMIC DNA]</scope>
</reference>
<accession>A0A090FHZ4</accession>
<name>A0A090FHZ4_MESPL</name>
<evidence type="ECO:0000313" key="3">
    <source>
        <dbReference type="Proteomes" id="UP000045285"/>
    </source>
</evidence>